<evidence type="ECO:0000259" key="2">
    <source>
        <dbReference type="Pfam" id="PF25597"/>
    </source>
</evidence>
<feature type="domain" description="Retroviral polymerase SH3-like" evidence="2">
    <location>
        <begin position="128"/>
        <end position="161"/>
    </location>
</feature>
<feature type="compositionally biased region" description="Low complexity" evidence="1">
    <location>
        <begin position="200"/>
        <end position="223"/>
    </location>
</feature>
<evidence type="ECO:0000256" key="1">
    <source>
        <dbReference type="SAM" id="MobiDB-lite"/>
    </source>
</evidence>
<sequence>MLKNEPLWSILWSPRKNFILKRLTIVLSEFCDNTQDTRLQSIHHLVSAICMDNIFTIKDSAGFKSSANYAIPTGLGHALTLREEEYNHVQNLRHNSGHTNEGGHKANLTDQINLLLEQRRVSSWVFAEIQKGYRVFDLELHSSHVSRDVTFVEHEFPFQFDSSPRALHDLLEPLLTHLSHASTPAPFDIGPGVHVECANEVSTPPSTTTDVSPPSEVPIPVSETTTSTPVMKVISELVRTH</sequence>
<feature type="region of interest" description="Disordered" evidence="1">
    <location>
        <begin position="198"/>
        <end position="225"/>
    </location>
</feature>
<reference evidence="3 4" key="1">
    <citation type="submission" date="2020-09" db="EMBL/GenBank/DDBJ databases">
        <title>De no assembly of potato wild relative species, Solanum commersonii.</title>
        <authorList>
            <person name="Cho K."/>
        </authorList>
    </citation>
    <scope>NUCLEOTIDE SEQUENCE [LARGE SCALE GENOMIC DNA]</scope>
    <source>
        <strain evidence="3">LZ3.2</strain>
        <tissue evidence="3">Leaf</tissue>
    </source>
</reference>
<gene>
    <name evidence="3" type="ORF">H5410_026862</name>
</gene>
<evidence type="ECO:0000313" key="4">
    <source>
        <dbReference type="Proteomes" id="UP000824120"/>
    </source>
</evidence>
<evidence type="ECO:0000313" key="3">
    <source>
        <dbReference type="EMBL" id="KAG5605370.1"/>
    </source>
</evidence>
<proteinExistence type="predicted"/>
<dbReference type="Pfam" id="PF25597">
    <property type="entry name" value="SH3_retrovirus"/>
    <property type="match status" value="1"/>
</dbReference>
<organism evidence="3 4">
    <name type="scientific">Solanum commersonii</name>
    <name type="common">Commerson's wild potato</name>
    <name type="synonym">Commerson's nightshade</name>
    <dbReference type="NCBI Taxonomy" id="4109"/>
    <lineage>
        <taxon>Eukaryota</taxon>
        <taxon>Viridiplantae</taxon>
        <taxon>Streptophyta</taxon>
        <taxon>Embryophyta</taxon>
        <taxon>Tracheophyta</taxon>
        <taxon>Spermatophyta</taxon>
        <taxon>Magnoliopsida</taxon>
        <taxon>eudicotyledons</taxon>
        <taxon>Gunneridae</taxon>
        <taxon>Pentapetalae</taxon>
        <taxon>asterids</taxon>
        <taxon>lamiids</taxon>
        <taxon>Solanales</taxon>
        <taxon>Solanaceae</taxon>
        <taxon>Solanoideae</taxon>
        <taxon>Solaneae</taxon>
        <taxon>Solanum</taxon>
    </lineage>
</organism>
<name>A0A9J5YY95_SOLCO</name>
<dbReference type="Proteomes" id="UP000824120">
    <property type="component" value="Chromosome 5"/>
</dbReference>
<dbReference type="AlphaFoldDB" id="A0A9J5YY95"/>
<accession>A0A9J5YY95</accession>
<dbReference type="InterPro" id="IPR057670">
    <property type="entry name" value="SH3_retrovirus"/>
</dbReference>
<comment type="caution">
    <text evidence="3">The sequence shown here is derived from an EMBL/GenBank/DDBJ whole genome shotgun (WGS) entry which is preliminary data.</text>
</comment>
<keyword evidence="4" id="KW-1185">Reference proteome</keyword>
<protein>
    <recommendedName>
        <fullName evidence="2">Retroviral polymerase SH3-like domain-containing protein</fullName>
    </recommendedName>
</protein>
<dbReference type="EMBL" id="JACXVP010000005">
    <property type="protein sequence ID" value="KAG5605370.1"/>
    <property type="molecule type" value="Genomic_DNA"/>
</dbReference>
<dbReference type="OrthoDB" id="414104at2759"/>